<dbReference type="GO" id="GO:0005886">
    <property type="term" value="C:plasma membrane"/>
    <property type="evidence" value="ECO:0007669"/>
    <property type="project" value="UniProtKB-SubCell"/>
</dbReference>
<evidence type="ECO:0000256" key="6">
    <source>
        <dbReference type="SAM" id="Phobius"/>
    </source>
</evidence>
<organism evidence="7 8">
    <name type="scientific">Flavobacterium silvisoli</name>
    <dbReference type="NCBI Taxonomy" id="2529433"/>
    <lineage>
        <taxon>Bacteria</taxon>
        <taxon>Pseudomonadati</taxon>
        <taxon>Bacteroidota</taxon>
        <taxon>Flavobacteriia</taxon>
        <taxon>Flavobacteriales</taxon>
        <taxon>Flavobacteriaceae</taxon>
        <taxon>Flavobacterium</taxon>
    </lineage>
</organism>
<dbReference type="Pfam" id="PF13440">
    <property type="entry name" value="Polysacc_synt_3"/>
    <property type="match status" value="1"/>
</dbReference>
<dbReference type="EMBL" id="SJPE01000008">
    <property type="protein sequence ID" value="TBX68741.1"/>
    <property type="molecule type" value="Genomic_DNA"/>
</dbReference>
<dbReference type="AlphaFoldDB" id="A0A4Q9YY05"/>
<evidence type="ECO:0000313" key="7">
    <source>
        <dbReference type="EMBL" id="TBX68741.1"/>
    </source>
</evidence>
<dbReference type="Proteomes" id="UP000293300">
    <property type="component" value="Unassembled WGS sequence"/>
</dbReference>
<keyword evidence="4 6" id="KW-1133">Transmembrane helix</keyword>
<dbReference type="PANTHER" id="PTHR30250">
    <property type="entry name" value="PST FAMILY PREDICTED COLANIC ACID TRANSPORTER"/>
    <property type="match status" value="1"/>
</dbReference>
<feature type="transmembrane region" description="Helical" evidence="6">
    <location>
        <begin position="399"/>
        <end position="419"/>
    </location>
</feature>
<comment type="caution">
    <text evidence="7">The sequence shown here is derived from an EMBL/GenBank/DDBJ whole genome shotgun (WGS) entry which is preliminary data.</text>
</comment>
<name>A0A4Q9YY05_9FLAO</name>
<feature type="transmembrane region" description="Helical" evidence="6">
    <location>
        <begin position="21"/>
        <end position="43"/>
    </location>
</feature>
<feature type="transmembrane region" description="Helical" evidence="6">
    <location>
        <begin position="227"/>
        <end position="248"/>
    </location>
</feature>
<dbReference type="InterPro" id="IPR044550">
    <property type="entry name" value="WzxE"/>
</dbReference>
<protein>
    <submittedName>
        <fullName evidence="7">O-antigen translocase</fullName>
    </submittedName>
</protein>
<gene>
    <name evidence="7" type="ORF">EZL74_08080</name>
</gene>
<dbReference type="InterPro" id="IPR050833">
    <property type="entry name" value="Poly_Biosynth_Transport"/>
</dbReference>
<proteinExistence type="predicted"/>
<feature type="transmembrane region" description="Helical" evidence="6">
    <location>
        <begin position="273"/>
        <end position="291"/>
    </location>
</feature>
<feature type="transmembrane region" description="Helical" evidence="6">
    <location>
        <begin position="88"/>
        <end position="111"/>
    </location>
</feature>
<evidence type="ECO:0000256" key="4">
    <source>
        <dbReference type="ARBA" id="ARBA00022989"/>
    </source>
</evidence>
<evidence type="ECO:0000313" key="8">
    <source>
        <dbReference type="Proteomes" id="UP000293300"/>
    </source>
</evidence>
<dbReference type="RefSeq" id="WP_131476099.1">
    <property type="nucleotide sequence ID" value="NZ_SJPE01000008.1"/>
</dbReference>
<evidence type="ECO:0000256" key="1">
    <source>
        <dbReference type="ARBA" id="ARBA00004651"/>
    </source>
</evidence>
<dbReference type="CDD" id="cd13125">
    <property type="entry name" value="MATE_like_10"/>
    <property type="match status" value="1"/>
</dbReference>
<dbReference type="GO" id="GO:0009246">
    <property type="term" value="P:enterobacterial common antigen biosynthetic process"/>
    <property type="evidence" value="ECO:0007669"/>
    <property type="project" value="InterPro"/>
</dbReference>
<accession>A0A4Q9YY05</accession>
<keyword evidence="2" id="KW-1003">Cell membrane</keyword>
<keyword evidence="3 6" id="KW-0812">Transmembrane</keyword>
<feature type="transmembrane region" description="Helical" evidence="6">
    <location>
        <begin position="161"/>
        <end position="180"/>
    </location>
</feature>
<sequence>MKVLGKIRDKELFKVSSLNSISVLIKIAVGFITSKFLAVFVGPSGMALVGNLRNFISSVESIGLLGFQNGIIKYVAEYEHKEQQLKELLSTVVMAIFLVTVALSGFLYFFSGYLNEAIFGDEFQYQSVFKAFSLSLPWYMASLFLTSVLNGFGAFKKVIKINIYGNLLGLVLSVVLLYNYHTFGALLAVILAPSLLFFIVVFQLNTTVPLRTLLTKKSFNLTILKQLSQYSLMALVSSVVGPLVYLSIRTNVIHNLGYEKAGYWEAMSRISSYYMLFLSTILVVYFLPKLSKASNTEETKAIFWTYFKGIFPVFAIGLAVLFGLKDLLIPVILTKTFLPVSDLFLGQIIGDLLKALSMILGYQFFAKKMTKAFIVSELFSLLILWGTSNYFIAVYGIQGVVIAHALTYFIYLLVLLIYFRKSVF</sequence>
<keyword evidence="8" id="KW-1185">Reference proteome</keyword>
<reference evidence="7 8" key="1">
    <citation type="submission" date="2019-02" db="EMBL/GenBank/DDBJ databases">
        <title>Flavobacterium sp. RD-2-33 isolated from forest soil.</title>
        <authorList>
            <person name="Chaudhary D.K."/>
        </authorList>
    </citation>
    <scope>NUCLEOTIDE SEQUENCE [LARGE SCALE GENOMIC DNA]</scope>
    <source>
        <strain evidence="7 8">RD-2-33</strain>
    </source>
</reference>
<feature type="transmembrane region" description="Helical" evidence="6">
    <location>
        <begin position="303"/>
        <end position="324"/>
    </location>
</feature>
<dbReference type="PANTHER" id="PTHR30250:SF30">
    <property type="entry name" value="LIPID III FLIPPASE"/>
    <property type="match status" value="1"/>
</dbReference>
<keyword evidence="5 6" id="KW-0472">Membrane</keyword>
<feature type="transmembrane region" description="Helical" evidence="6">
    <location>
        <begin position="186"/>
        <end position="206"/>
    </location>
</feature>
<evidence type="ECO:0000256" key="2">
    <source>
        <dbReference type="ARBA" id="ARBA00022475"/>
    </source>
</evidence>
<feature type="transmembrane region" description="Helical" evidence="6">
    <location>
        <begin position="131"/>
        <end position="149"/>
    </location>
</feature>
<comment type="subcellular location">
    <subcellularLocation>
        <location evidence="1">Cell membrane</location>
        <topology evidence="1">Multi-pass membrane protein</topology>
    </subcellularLocation>
</comment>
<evidence type="ECO:0000256" key="3">
    <source>
        <dbReference type="ARBA" id="ARBA00022692"/>
    </source>
</evidence>
<feature type="transmembrane region" description="Helical" evidence="6">
    <location>
        <begin position="372"/>
        <end position="393"/>
    </location>
</feature>
<evidence type="ECO:0000256" key="5">
    <source>
        <dbReference type="ARBA" id="ARBA00023136"/>
    </source>
</evidence>